<dbReference type="OrthoDB" id="9801870at2"/>
<keyword evidence="2" id="KW-1185">Reference proteome</keyword>
<dbReference type="AlphaFoldDB" id="A0A369PWU4"/>
<reference evidence="1 2" key="1">
    <citation type="submission" date="2018-07" db="EMBL/GenBank/DDBJ databases">
        <title>Pedobacter sp. nov., isolated from soil.</title>
        <authorList>
            <person name="Zhou L.Y."/>
            <person name="Du Z.J."/>
        </authorList>
    </citation>
    <scope>NUCLEOTIDE SEQUENCE [LARGE SCALE GENOMIC DNA]</scope>
    <source>
        <strain evidence="1 2">JDX94</strain>
    </source>
</reference>
<evidence type="ECO:0000313" key="2">
    <source>
        <dbReference type="Proteomes" id="UP000253961"/>
    </source>
</evidence>
<dbReference type="InterPro" id="IPR036287">
    <property type="entry name" value="Rv1873-like_sf"/>
</dbReference>
<dbReference type="RefSeq" id="WP_115404736.1">
    <property type="nucleotide sequence ID" value="NZ_QPKV01000013.1"/>
</dbReference>
<accession>A0A369PWU4</accession>
<dbReference type="Gene3D" id="1.25.40.380">
    <property type="entry name" value="Protein of unknown function DUF1810"/>
    <property type="match status" value="1"/>
</dbReference>
<protein>
    <submittedName>
        <fullName evidence="1">DUF1810 family protein</fullName>
    </submittedName>
</protein>
<dbReference type="Proteomes" id="UP000253961">
    <property type="component" value="Unassembled WGS sequence"/>
</dbReference>
<name>A0A369PWU4_9SPHI</name>
<evidence type="ECO:0000313" key="1">
    <source>
        <dbReference type="EMBL" id="RDC54558.1"/>
    </source>
</evidence>
<dbReference type="Pfam" id="PF08837">
    <property type="entry name" value="DUF1810"/>
    <property type="match status" value="1"/>
</dbReference>
<dbReference type="EMBL" id="QPKV01000013">
    <property type="protein sequence ID" value="RDC54558.1"/>
    <property type="molecule type" value="Genomic_DNA"/>
</dbReference>
<sequence length="77" mass="9076">MEALQRFIDAQENSYNHALSEIRQGKKTSHWMWYIFPQIKGLGKSDTAKYYAINSKNEAEQYLNHPRLCKINCVNLK</sequence>
<organism evidence="1 2">
    <name type="scientific">Pedobacter chinensis</name>
    <dbReference type="NCBI Taxonomy" id="2282421"/>
    <lineage>
        <taxon>Bacteria</taxon>
        <taxon>Pseudomonadati</taxon>
        <taxon>Bacteroidota</taxon>
        <taxon>Sphingobacteriia</taxon>
        <taxon>Sphingobacteriales</taxon>
        <taxon>Sphingobacteriaceae</taxon>
        <taxon>Pedobacter</taxon>
    </lineage>
</organism>
<dbReference type="InterPro" id="IPR014937">
    <property type="entry name" value="DUF1810"/>
</dbReference>
<gene>
    <name evidence="1" type="ORF">DU508_21020</name>
</gene>
<comment type="caution">
    <text evidence="1">The sequence shown here is derived from an EMBL/GenBank/DDBJ whole genome shotgun (WGS) entry which is preliminary data.</text>
</comment>
<dbReference type="SUPFAM" id="SSF140736">
    <property type="entry name" value="Rv1873-like"/>
    <property type="match status" value="1"/>
</dbReference>
<proteinExistence type="predicted"/>